<protein>
    <recommendedName>
        <fullName evidence="5">SIR2-like domain-containing protein</fullName>
    </recommendedName>
</protein>
<feature type="region of interest" description="Disordered" evidence="1">
    <location>
        <begin position="438"/>
        <end position="479"/>
    </location>
</feature>
<keyword evidence="2" id="KW-1133">Transmembrane helix</keyword>
<keyword evidence="2" id="KW-0812">Transmembrane</keyword>
<dbReference type="Proteomes" id="UP000607559">
    <property type="component" value="Unassembled WGS sequence"/>
</dbReference>
<dbReference type="AlphaFoldDB" id="A0A8J2U817"/>
<evidence type="ECO:0000313" key="4">
    <source>
        <dbReference type="Proteomes" id="UP000607559"/>
    </source>
</evidence>
<evidence type="ECO:0000313" key="3">
    <source>
        <dbReference type="EMBL" id="GGA85129.1"/>
    </source>
</evidence>
<accession>A0A8J2U817</accession>
<evidence type="ECO:0000256" key="2">
    <source>
        <dbReference type="SAM" id="Phobius"/>
    </source>
</evidence>
<dbReference type="RefSeq" id="WP_188928234.1">
    <property type="nucleotide sequence ID" value="NZ_BMJC01000001.1"/>
</dbReference>
<gene>
    <name evidence="3" type="ORF">GCM10011511_05200</name>
</gene>
<dbReference type="EMBL" id="BMJC01000001">
    <property type="protein sequence ID" value="GGA85129.1"/>
    <property type="molecule type" value="Genomic_DNA"/>
</dbReference>
<name>A0A8J2U817_9BACT</name>
<feature type="transmembrane region" description="Helical" evidence="2">
    <location>
        <begin position="46"/>
        <end position="68"/>
    </location>
</feature>
<keyword evidence="4" id="KW-1185">Reference proteome</keyword>
<sequence>MPSLSTTSNKILIAGENLINEWIVSSNLHKLRTLIKNYLELDNVSFLFGAGSSIMLGSISIATIPMAFEEAIKNIPNHSPGSVGNEAYSEFLEIVSTLQKTSEVKRQEWMENGNKVTGNIDFPLESLLNNLTAIDFIQDNSTGLISKHYVSELIATLKEELFKTCDLETLSNNPRGMQEEDIKNLTANKFFFHEKFAKKILQRPLNLKRANIFTTNYDLAFDMAFDRLGIHYINGFSGFHKRTFKPETYDYDLFFPGSTTQGKVTRIEKVLKYYKIHGSLTWVQTEPTGNNVYGIEEWPIELVKAKREYKRLMIYPSAVKKSYTLDFPYSELFRHLASAITQPQSVLITFGYSFSDEHINDIIYQALTIPSFTLIIVDFKGTGNPEIARLSSFKDPRIIILEGDQLGTFPFFVDQVLPDFIEENIQGKVAETLKNVYDNKDRDNGKSNPPAGPPGDQNASDKPREGGTDSTESNIDLPF</sequence>
<evidence type="ECO:0000256" key="1">
    <source>
        <dbReference type="SAM" id="MobiDB-lite"/>
    </source>
</evidence>
<organism evidence="3 4">
    <name type="scientific">Puia dinghuensis</name>
    <dbReference type="NCBI Taxonomy" id="1792502"/>
    <lineage>
        <taxon>Bacteria</taxon>
        <taxon>Pseudomonadati</taxon>
        <taxon>Bacteroidota</taxon>
        <taxon>Chitinophagia</taxon>
        <taxon>Chitinophagales</taxon>
        <taxon>Chitinophagaceae</taxon>
        <taxon>Puia</taxon>
    </lineage>
</organism>
<comment type="caution">
    <text evidence="3">The sequence shown here is derived from an EMBL/GenBank/DDBJ whole genome shotgun (WGS) entry which is preliminary data.</text>
</comment>
<feature type="compositionally biased region" description="Polar residues" evidence="1">
    <location>
        <begin position="468"/>
        <end position="479"/>
    </location>
</feature>
<proteinExistence type="predicted"/>
<reference evidence="3" key="1">
    <citation type="journal article" date="2014" name="Int. J. Syst. Evol. Microbiol.">
        <title>Complete genome sequence of Corynebacterium casei LMG S-19264T (=DSM 44701T), isolated from a smear-ripened cheese.</title>
        <authorList>
            <consortium name="US DOE Joint Genome Institute (JGI-PGF)"/>
            <person name="Walter F."/>
            <person name="Albersmeier A."/>
            <person name="Kalinowski J."/>
            <person name="Ruckert C."/>
        </authorList>
    </citation>
    <scope>NUCLEOTIDE SEQUENCE</scope>
    <source>
        <strain evidence="3">CGMCC 1.15448</strain>
    </source>
</reference>
<dbReference type="Pfam" id="PF13289">
    <property type="entry name" value="SIR2_2"/>
    <property type="match status" value="1"/>
</dbReference>
<evidence type="ECO:0008006" key="5">
    <source>
        <dbReference type="Google" id="ProtNLM"/>
    </source>
</evidence>
<keyword evidence="2" id="KW-0472">Membrane</keyword>
<reference evidence="3" key="2">
    <citation type="submission" date="2020-09" db="EMBL/GenBank/DDBJ databases">
        <authorList>
            <person name="Sun Q."/>
            <person name="Zhou Y."/>
        </authorList>
    </citation>
    <scope>NUCLEOTIDE SEQUENCE</scope>
    <source>
        <strain evidence="3">CGMCC 1.15448</strain>
    </source>
</reference>